<dbReference type="PANTHER" id="PTHR24373:SF275">
    <property type="entry name" value="TIR DOMAIN-CONTAINING PROTEIN"/>
    <property type="match status" value="1"/>
</dbReference>
<dbReference type="FunFam" id="3.80.10.10:FF:001164">
    <property type="entry name" value="GH01279p"/>
    <property type="match status" value="1"/>
</dbReference>
<dbReference type="PROSITE" id="PS51450">
    <property type="entry name" value="LRR"/>
    <property type="match status" value="3"/>
</dbReference>
<evidence type="ECO:0000313" key="6">
    <source>
        <dbReference type="Proteomes" id="UP000183832"/>
    </source>
</evidence>
<dbReference type="SMART" id="SM00369">
    <property type="entry name" value="LRR_TYP"/>
    <property type="match status" value="8"/>
</dbReference>
<keyword evidence="3" id="KW-0677">Repeat</keyword>
<sequence>MMILGFKVLLILTSVANTPINCATCHFYLDEDLGYGCEMFDVNVTEKNQPFEISREHLPGYSDCDVNWLNVTDSGIMNFIPTAIYGTFRNIFDLVVFSGVQLNEINRESFQYGFTSTIKLDRNLIKKIPSRAFIDCLYLFYLNLSNNLIDTLEDSAFYSNRFLRHLILSNNLLTTIPETAFVNLKSLTHLYLDNNRLDYLPENVFSTLRALHVLNLDNNFLASIPLRLLKDTFIDKLYLNNNQLERLDLGGDVDIDGFWLHELYVNNNRITTLQESLFRRATWVTIFEAGWNNISTIHPNAFNQNSKSSKLAHIGLSHNNLTEIIPGTFHGLLDLRRVELNSNRISTLTNDDFVSCPPCFGPDILDLSDNELKIIRSQFFVNMPRLGTLNLSSNKISAIDRHSLEILTNMTNLFLADNSCASTNFKGITEENITEIKESLEECFKNYDELPPSGSFLNKSSFASLRISALLILINKLNFMNV</sequence>
<keyword evidence="1" id="KW-0433">Leucine-rich repeat</keyword>
<keyword evidence="6" id="KW-1185">Reference proteome</keyword>
<dbReference type="Gene3D" id="3.80.10.10">
    <property type="entry name" value="Ribonuclease Inhibitor"/>
    <property type="match status" value="3"/>
</dbReference>
<dbReference type="STRING" id="568069.A0A1J1I2I0"/>
<accession>A0A1J1I2I0</accession>
<keyword evidence="2 4" id="KW-0732">Signal</keyword>
<gene>
    <name evidence="5" type="ORF">CLUMA_CG008053</name>
</gene>
<evidence type="ECO:0000313" key="5">
    <source>
        <dbReference type="EMBL" id="CRK94551.1"/>
    </source>
</evidence>
<feature type="chain" id="PRO_5013108497" evidence="4">
    <location>
        <begin position="18"/>
        <end position="482"/>
    </location>
</feature>
<dbReference type="SUPFAM" id="SSF52058">
    <property type="entry name" value="L domain-like"/>
    <property type="match status" value="1"/>
</dbReference>
<evidence type="ECO:0000256" key="1">
    <source>
        <dbReference type="ARBA" id="ARBA00022614"/>
    </source>
</evidence>
<reference evidence="5 6" key="1">
    <citation type="submission" date="2015-04" db="EMBL/GenBank/DDBJ databases">
        <authorList>
            <person name="Syromyatnikov M.Y."/>
            <person name="Popov V.N."/>
        </authorList>
    </citation>
    <scope>NUCLEOTIDE SEQUENCE [LARGE SCALE GENOMIC DNA]</scope>
</reference>
<dbReference type="InterPro" id="IPR032675">
    <property type="entry name" value="LRR_dom_sf"/>
</dbReference>
<dbReference type="InterPro" id="IPR050328">
    <property type="entry name" value="Dev_Immune_Receptor"/>
</dbReference>
<dbReference type="Proteomes" id="UP000183832">
    <property type="component" value="Unassembled WGS sequence"/>
</dbReference>
<feature type="signal peptide" evidence="4">
    <location>
        <begin position="1"/>
        <end position="17"/>
    </location>
</feature>
<protein>
    <submittedName>
        <fullName evidence="5">CLUMA_CG008053, isoform A</fullName>
    </submittedName>
</protein>
<dbReference type="Pfam" id="PF13855">
    <property type="entry name" value="LRR_8"/>
    <property type="match status" value="3"/>
</dbReference>
<evidence type="ECO:0000256" key="2">
    <source>
        <dbReference type="ARBA" id="ARBA00022729"/>
    </source>
</evidence>
<dbReference type="OrthoDB" id="6022531at2759"/>
<dbReference type="InterPro" id="IPR003591">
    <property type="entry name" value="Leu-rich_rpt_typical-subtyp"/>
</dbReference>
<evidence type="ECO:0000256" key="4">
    <source>
        <dbReference type="SAM" id="SignalP"/>
    </source>
</evidence>
<dbReference type="EMBL" id="CVRI01000039">
    <property type="protein sequence ID" value="CRK94551.1"/>
    <property type="molecule type" value="Genomic_DNA"/>
</dbReference>
<dbReference type="AlphaFoldDB" id="A0A1J1I2I0"/>
<organism evidence="5 6">
    <name type="scientific">Clunio marinus</name>
    <dbReference type="NCBI Taxonomy" id="568069"/>
    <lineage>
        <taxon>Eukaryota</taxon>
        <taxon>Metazoa</taxon>
        <taxon>Ecdysozoa</taxon>
        <taxon>Arthropoda</taxon>
        <taxon>Hexapoda</taxon>
        <taxon>Insecta</taxon>
        <taxon>Pterygota</taxon>
        <taxon>Neoptera</taxon>
        <taxon>Endopterygota</taxon>
        <taxon>Diptera</taxon>
        <taxon>Nematocera</taxon>
        <taxon>Chironomoidea</taxon>
        <taxon>Chironomidae</taxon>
        <taxon>Clunio</taxon>
    </lineage>
</organism>
<dbReference type="GO" id="GO:0005615">
    <property type="term" value="C:extracellular space"/>
    <property type="evidence" value="ECO:0007669"/>
    <property type="project" value="TreeGrafter"/>
</dbReference>
<proteinExistence type="predicted"/>
<dbReference type="InterPro" id="IPR001611">
    <property type="entry name" value="Leu-rich_rpt"/>
</dbReference>
<dbReference type="GO" id="GO:0031012">
    <property type="term" value="C:extracellular matrix"/>
    <property type="evidence" value="ECO:0007669"/>
    <property type="project" value="TreeGrafter"/>
</dbReference>
<evidence type="ECO:0000256" key="3">
    <source>
        <dbReference type="ARBA" id="ARBA00022737"/>
    </source>
</evidence>
<dbReference type="PANTHER" id="PTHR24373">
    <property type="entry name" value="SLIT RELATED LEUCINE-RICH REPEAT NEURONAL PROTEIN"/>
    <property type="match status" value="1"/>
</dbReference>
<name>A0A1J1I2I0_9DIPT</name>